<dbReference type="Pfam" id="PF13091">
    <property type="entry name" value="PLDc_2"/>
    <property type="match status" value="2"/>
</dbReference>
<feature type="domain" description="PLD phosphodiesterase" evidence="10">
    <location>
        <begin position="413"/>
        <end position="440"/>
    </location>
</feature>
<dbReference type="AlphaFoldDB" id="K6DEP4"/>
<comment type="caution">
    <text evidence="11">The sequence shown here is derived from an EMBL/GenBank/DDBJ whole genome shotgun (WGS) entry which is preliminary data.</text>
</comment>
<feature type="transmembrane region" description="Helical" evidence="9">
    <location>
        <begin position="62"/>
        <end position="85"/>
    </location>
</feature>
<keyword evidence="4 9" id="KW-0812">Transmembrane</keyword>
<evidence type="ECO:0000313" key="12">
    <source>
        <dbReference type="Proteomes" id="UP000006316"/>
    </source>
</evidence>
<dbReference type="CDD" id="cd09112">
    <property type="entry name" value="PLDc_CLS_2"/>
    <property type="match status" value="1"/>
</dbReference>
<protein>
    <recommendedName>
        <fullName evidence="8">Cardiolipin synthase</fullName>
        <ecNumber evidence="8">2.7.8.-</ecNumber>
    </recommendedName>
</protein>
<keyword evidence="7 9" id="KW-0472">Membrane</keyword>
<dbReference type="GO" id="GO:0032049">
    <property type="term" value="P:cardiolipin biosynthetic process"/>
    <property type="evidence" value="ECO:0007669"/>
    <property type="project" value="UniProtKB-UniRule"/>
</dbReference>
<name>K6DEP4_9BACI</name>
<reference evidence="11 12" key="1">
    <citation type="journal article" date="2012" name="Front. Microbiol.">
        <title>Redundancy and modularity in membrane-associated dissimilatory nitrate reduction in Bacillus.</title>
        <authorList>
            <person name="Heylen K."/>
            <person name="Keltjens J."/>
        </authorList>
    </citation>
    <scope>NUCLEOTIDE SEQUENCE [LARGE SCALE GENOMIC DNA]</scope>
    <source>
        <strain evidence="12">LMG 21833T</strain>
    </source>
</reference>
<dbReference type="InterPro" id="IPR022924">
    <property type="entry name" value="Cardiolipin_synthase"/>
</dbReference>
<comment type="subcellular location">
    <subcellularLocation>
        <location evidence="1">Cell membrane</location>
    </subcellularLocation>
</comment>
<dbReference type="SUPFAM" id="SSF56024">
    <property type="entry name" value="Phospholipase D/nuclease"/>
    <property type="match status" value="2"/>
</dbReference>
<feature type="transmembrane region" description="Helical" evidence="9">
    <location>
        <begin position="33"/>
        <end position="50"/>
    </location>
</feature>
<keyword evidence="5" id="KW-0677">Repeat</keyword>
<evidence type="ECO:0000256" key="2">
    <source>
        <dbReference type="ARBA" id="ARBA00022475"/>
    </source>
</evidence>
<dbReference type="RefSeq" id="WP_007086096.1">
    <property type="nucleotide sequence ID" value="NZ_AJLS01000115.1"/>
</dbReference>
<keyword evidence="6 9" id="KW-1133">Transmembrane helix</keyword>
<dbReference type="Gene3D" id="3.30.870.10">
    <property type="entry name" value="Endonuclease Chain A"/>
    <property type="match status" value="2"/>
</dbReference>
<proteinExistence type="predicted"/>
<evidence type="ECO:0000256" key="8">
    <source>
        <dbReference type="NCBIfam" id="TIGR04265"/>
    </source>
</evidence>
<sequence length="500" mass="57697">MKRKRLEFFFVIVMLILCYLVLFTGLPFKWKGLSIGLYGLIIISTVQALWLENRPPQNTLLWTYILVLFPVGGYIFYVYSGQLLVKGELFKSKRMSDRELFESISKKQRALDVSQLNDHQRSFADYLNRVTLTDQNQNTMTTVLNNGTETFEEIKRRLMAAKDFIHLEYYIFRSDRLGQELIDILMAKVREGVEIRLMVDAVGSYSFLSAVTKKMVAAGIQVYPFLPLKTAWYNQKFNFRNHRKIIIIDGKVGFVGGLNVGIEYLGEDDEFGFWCDTHVVLEGEAVQTLHAVFLLDWKYVCGETLFDDERYMKEYPIHDNGLVHVVATGPETRDNMSDHYYAMFTCATKSIWIATPYFIPNQAIQTALRVAARKGIQVRLMVPDTNDGFLTQYATQSYFPELLRAGIEIYSYQKGFLHKKVVIVDGDLASVGTANVDMRSFHLNFEVNLFLTATDSIADLVKHFEEDLRECRRITPVEFYKRKMTVKGKESFARLFSGIL</sequence>
<evidence type="ECO:0000256" key="1">
    <source>
        <dbReference type="ARBA" id="ARBA00004236"/>
    </source>
</evidence>
<dbReference type="PANTHER" id="PTHR21248:SF20">
    <property type="entry name" value="CARDIOLIPIN SYNTHASE YWIE-RELATED"/>
    <property type="match status" value="1"/>
</dbReference>
<evidence type="ECO:0000256" key="7">
    <source>
        <dbReference type="ARBA" id="ARBA00023136"/>
    </source>
</evidence>
<dbReference type="Proteomes" id="UP000006316">
    <property type="component" value="Unassembled WGS sequence"/>
</dbReference>
<dbReference type="PANTHER" id="PTHR21248">
    <property type="entry name" value="CARDIOLIPIN SYNTHASE"/>
    <property type="match status" value="1"/>
</dbReference>
<gene>
    <name evidence="11" type="ORF">BABA_15502</name>
</gene>
<keyword evidence="12" id="KW-1185">Reference proteome</keyword>
<dbReference type="NCBIfam" id="TIGR04265">
    <property type="entry name" value="bac_cardiolipin"/>
    <property type="match status" value="1"/>
</dbReference>
<dbReference type="EMBL" id="AJLS01000115">
    <property type="protein sequence ID" value="EKN66528.1"/>
    <property type="molecule type" value="Genomic_DNA"/>
</dbReference>
<feature type="domain" description="PLD phosphodiesterase" evidence="10">
    <location>
        <begin position="237"/>
        <end position="264"/>
    </location>
</feature>
<feature type="transmembrane region" description="Helical" evidence="9">
    <location>
        <begin position="6"/>
        <end position="26"/>
    </location>
</feature>
<dbReference type="GO" id="GO:0005886">
    <property type="term" value="C:plasma membrane"/>
    <property type="evidence" value="ECO:0007669"/>
    <property type="project" value="UniProtKB-SubCell"/>
</dbReference>
<evidence type="ECO:0000256" key="6">
    <source>
        <dbReference type="ARBA" id="ARBA00022989"/>
    </source>
</evidence>
<dbReference type="PROSITE" id="PS50035">
    <property type="entry name" value="PLD"/>
    <property type="match status" value="2"/>
</dbReference>
<dbReference type="GO" id="GO:0008808">
    <property type="term" value="F:cardiolipin synthase activity"/>
    <property type="evidence" value="ECO:0007669"/>
    <property type="project" value="UniProtKB-UniRule"/>
</dbReference>
<dbReference type="InterPro" id="IPR001736">
    <property type="entry name" value="PLipase_D/transphosphatidylase"/>
</dbReference>
<evidence type="ECO:0000256" key="4">
    <source>
        <dbReference type="ARBA" id="ARBA00022692"/>
    </source>
</evidence>
<organism evidence="11 12">
    <name type="scientific">Neobacillus bataviensis LMG 21833</name>
    <dbReference type="NCBI Taxonomy" id="1117379"/>
    <lineage>
        <taxon>Bacteria</taxon>
        <taxon>Bacillati</taxon>
        <taxon>Bacillota</taxon>
        <taxon>Bacilli</taxon>
        <taxon>Bacillales</taxon>
        <taxon>Bacillaceae</taxon>
        <taxon>Neobacillus</taxon>
    </lineage>
</organism>
<dbReference type="EC" id="2.7.8.-" evidence="8"/>
<evidence type="ECO:0000313" key="11">
    <source>
        <dbReference type="EMBL" id="EKN66528.1"/>
    </source>
</evidence>
<dbReference type="OrthoDB" id="9762009at2"/>
<keyword evidence="2" id="KW-1003">Cell membrane</keyword>
<keyword evidence="3" id="KW-0808">Transferase</keyword>
<dbReference type="STRING" id="1117379.BABA_15502"/>
<evidence type="ECO:0000256" key="3">
    <source>
        <dbReference type="ARBA" id="ARBA00022679"/>
    </source>
</evidence>
<dbReference type="PATRIC" id="fig|1117379.3.peg.3212"/>
<dbReference type="eggNOG" id="COG1502">
    <property type="taxonomic scope" value="Bacteria"/>
</dbReference>
<evidence type="ECO:0000256" key="9">
    <source>
        <dbReference type="SAM" id="Phobius"/>
    </source>
</evidence>
<accession>K6DEP4</accession>
<dbReference type="InterPro" id="IPR025202">
    <property type="entry name" value="PLD-like_dom"/>
</dbReference>
<evidence type="ECO:0000256" key="5">
    <source>
        <dbReference type="ARBA" id="ARBA00022737"/>
    </source>
</evidence>
<dbReference type="CDD" id="cd09110">
    <property type="entry name" value="PLDc_CLS_1"/>
    <property type="match status" value="1"/>
</dbReference>
<dbReference type="SMART" id="SM00155">
    <property type="entry name" value="PLDc"/>
    <property type="match status" value="2"/>
</dbReference>
<evidence type="ECO:0000259" key="10">
    <source>
        <dbReference type="PROSITE" id="PS50035"/>
    </source>
</evidence>